<dbReference type="GO" id="GO:0005739">
    <property type="term" value="C:mitochondrion"/>
    <property type="evidence" value="ECO:0007669"/>
    <property type="project" value="TreeGrafter"/>
</dbReference>
<dbReference type="SUPFAM" id="SSF53092">
    <property type="entry name" value="Creatinase/prolidase N-terminal domain"/>
    <property type="match status" value="1"/>
</dbReference>
<dbReference type="Proteomes" id="UP000298663">
    <property type="component" value="Unassembled WGS sequence"/>
</dbReference>
<evidence type="ECO:0000313" key="8">
    <source>
        <dbReference type="Proteomes" id="UP000298663"/>
    </source>
</evidence>
<dbReference type="GO" id="GO:0030145">
    <property type="term" value="F:manganese ion binding"/>
    <property type="evidence" value="ECO:0007669"/>
    <property type="project" value="InterPro"/>
</dbReference>
<dbReference type="GO" id="GO:0006508">
    <property type="term" value="P:proteolysis"/>
    <property type="evidence" value="ECO:0007669"/>
    <property type="project" value="TreeGrafter"/>
</dbReference>
<evidence type="ECO:0000256" key="5">
    <source>
        <dbReference type="ARBA" id="ARBA00023211"/>
    </source>
</evidence>
<dbReference type="STRING" id="34508.A0A4U5MJY1"/>
<dbReference type="Pfam" id="PF05195">
    <property type="entry name" value="AMP_N"/>
    <property type="match status" value="1"/>
</dbReference>
<accession>A0A4U5MJY1</accession>
<comment type="similarity">
    <text evidence="2">Belongs to the peptidase M24B family.</text>
</comment>
<keyword evidence="5" id="KW-0464">Manganese</keyword>
<keyword evidence="4" id="KW-0378">Hydrolase</keyword>
<reference evidence="7 8" key="2">
    <citation type="journal article" date="2019" name="G3 (Bethesda)">
        <title>Hybrid Assembly of the Genome of the Entomopathogenic Nematode Steinernema carpocapsae Identifies the X-Chromosome.</title>
        <authorList>
            <person name="Serra L."/>
            <person name="Macchietto M."/>
            <person name="Macias-Munoz A."/>
            <person name="McGill C.J."/>
            <person name="Rodriguez I.M."/>
            <person name="Rodriguez B."/>
            <person name="Murad R."/>
            <person name="Mortazavi A."/>
        </authorList>
    </citation>
    <scope>NUCLEOTIDE SEQUENCE [LARGE SCALE GENOMIC DNA]</scope>
    <source>
        <strain evidence="7 8">ALL</strain>
    </source>
</reference>
<organism evidence="7 8">
    <name type="scientific">Steinernema carpocapsae</name>
    <name type="common">Entomopathogenic nematode</name>
    <dbReference type="NCBI Taxonomy" id="34508"/>
    <lineage>
        <taxon>Eukaryota</taxon>
        <taxon>Metazoa</taxon>
        <taxon>Ecdysozoa</taxon>
        <taxon>Nematoda</taxon>
        <taxon>Chromadorea</taxon>
        <taxon>Rhabditida</taxon>
        <taxon>Tylenchina</taxon>
        <taxon>Panagrolaimomorpha</taxon>
        <taxon>Strongyloidoidea</taxon>
        <taxon>Steinernematidae</taxon>
        <taxon>Steinernema</taxon>
    </lineage>
</organism>
<dbReference type="OrthoDB" id="4215474at2759"/>
<keyword evidence="3" id="KW-0479">Metal-binding</keyword>
<proteinExistence type="inferred from homology"/>
<dbReference type="InterPro" id="IPR052433">
    <property type="entry name" value="X-Pro_dipept-like"/>
</dbReference>
<dbReference type="Pfam" id="PF00557">
    <property type="entry name" value="Peptidase_M24"/>
    <property type="match status" value="1"/>
</dbReference>
<dbReference type="EMBL" id="AZBU02000007">
    <property type="protein sequence ID" value="TKR69704.1"/>
    <property type="molecule type" value="Genomic_DNA"/>
</dbReference>
<evidence type="ECO:0000256" key="3">
    <source>
        <dbReference type="ARBA" id="ARBA00022723"/>
    </source>
</evidence>
<evidence type="ECO:0000313" key="7">
    <source>
        <dbReference type="EMBL" id="TKR69704.1"/>
    </source>
</evidence>
<dbReference type="InterPro" id="IPR007865">
    <property type="entry name" value="Aminopep_P_N"/>
</dbReference>
<comment type="cofactor">
    <cofactor evidence="1">
        <name>Mn(2+)</name>
        <dbReference type="ChEBI" id="CHEBI:29035"/>
    </cofactor>
</comment>
<dbReference type="AlphaFoldDB" id="A0A4U5MJY1"/>
<evidence type="ECO:0000256" key="2">
    <source>
        <dbReference type="ARBA" id="ARBA00008766"/>
    </source>
</evidence>
<protein>
    <recommendedName>
        <fullName evidence="6">Aminopeptidase P N-terminal domain-containing protein</fullName>
    </recommendedName>
</protein>
<sequence>MLGRTAVGRRGFSLGAPLRQANVTSEEFSGRRELLMESLLREKAKNLKNDAASMTAVLKGRAKTFSAPDVPHPFRQCSNFRYLTGVTLPNSRLVLTETEAVLFVEPRTKHEQLWDGDIPTFGELAQTSGVDRVLPLKEFENFIACRTAQNNSIFAFDVKQFEGDHSAGPILASSSSMLPIADHIDKLRCVKSPFEQEMMRRTCKIGAAAMNDTIRGSKGVKLENEIVGRLEFEARRRGAAGLAYPPVVAAGNRANTIHYIDANLTTKENDCVLIDAGCDLDNYVSDITRCFPVSGQFTAAQRVLYEGLDFVHQELINYAQEIRPLKLNDLYFHMLSLLGVTFQEIGIFKRSLSESDLITHCDRLCPHHVSHYLGMDVHDTATVPRTIDLQPGVCFTIEPGVYVRADNQDVREEFRGIGFRIEDDILVTETGIEVLTSDAVRSASGIEDLMRL</sequence>
<reference evidence="7 8" key="1">
    <citation type="journal article" date="2015" name="Genome Biol.">
        <title>Comparative genomics of Steinernema reveals deeply conserved gene regulatory networks.</title>
        <authorList>
            <person name="Dillman A.R."/>
            <person name="Macchietto M."/>
            <person name="Porter C.F."/>
            <person name="Rogers A."/>
            <person name="Williams B."/>
            <person name="Antoshechkin I."/>
            <person name="Lee M.M."/>
            <person name="Goodwin Z."/>
            <person name="Lu X."/>
            <person name="Lewis E.E."/>
            <person name="Goodrich-Blair H."/>
            <person name="Stock S.P."/>
            <person name="Adams B.J."/>
            <person name="Sternberg P.W."/>
            <person name="Mortazavi A."/>
        </authorList>
    </citation>
    <scope>NUCLEOTIDE SEQUENCE [LARGE SCALE GENOMIC DNA]</scope>
    <source>
        <strain evidence="7 8">ALL</strain>
    </source>
</reference>
<gene>
    <name evidence="7" type="ORF">L596_021825</name>
</gene>
<name>A0A4U5MJY1_STECR</name>
<evidence type="ECO:0000256" key="4">
    <source>
        <dbReference type="ARBA" id="ARBA00022801"/>
    </source>
</evidence>
<evidence type="ECO:0000259" key="6">
    <source>
        <dbReference type="SMART" id="SM01011"/>
    </source>
</evidence>
<dbReference type="InterPro" id="IPR000994">
    <property type="entry name" value="Pept_M24"/>
</dbReference>
<dbReference type="GO" id="GO:0070006">
    <property type="term" value="F:metalloaminopeptidase activity"/>
    <property type="evidence" value="ECO:0007669"/>
    <property type="project" value="InterPro"/>
</dbReference>
<dbReference type="InterPro" id="IPR036005">
    <property type="entry name" value="Creatinase/aminopeptidase-like"/>
</dbReference>
<dbReference type="SUPFAM" id="SSF55920">
    <property type="entry name" value="Creatinase/aminopeptidase"/>
    <property type="match status" value="1"/>
</dbReference>
<evidence type="ECO:0000256" key="1">
    <source>
        <dbReference type="ARBA" id="ARBA00001936"/>
    </source>
</evidence>
<feature type="domain" description="Aminopeptidase P N-terminal" evidence="6">
    <location>
        <begin position="23"/>
        <end position="164"/>
    </location>
</feature>
<comment type="caution">
    <text evidence="7">The sequence shown here is derived from an EMBL/GenBank/DDBJ whole genome shotgun (WGS) entry which is preliminary data.</text>
</comment>
<dbReference type="InterPro" id="IPR029149">
    <property type="entry name" value="Creatin/AminoP/Spt16_N"/>
</dbReference>
<keyword evidence="8" id="KW-1185">Reference proteome</keyword>
<dbReference type="CDD" id="cd01087">
    <property type="entry name" value="Prolidase"/>
    <property type="match status" value="1"/>
</dbReference>
<dbReference type="PANTHER" id="PTHR43226:SF4">
    <property type="entry name" value="XAA-PRO AMINOPEPTIDASE 3"/>
    <property type="match status" value="1"/>
</dbReference>
<dbReference type="PANTHER" id="PTHR43226">
    <property type="entry name" value="XAA-PRO AMINOPEPTIDASE 3"/>
    <property type="match status" value="1"/>
</dbReference>
<dbReference type="Gene3D" id="3.90.230.10">
    <property type="entry name" value="Creatinase/methionine aminopeptidase superfamily"/>
    <property type="match status" value="1"/>
</dbReference>
<dbReference type="Gene3D" id="3.40.350.10">
    <property type="entry name" value="Creatinase/prolidase N-terminal domain"/>
    <property type="match status" value="1"/>
</dbReference>
<dbReference type="SMART" id="SM01011">
    <property type="entry name" value="AMP_N"/>
    <property type="match status" value="1"/>
</dbReference>